<dbReference type="PANTHER" id="PTHR12149:SF8">
    <property type="entry name" value="PROTEIN-RIBULOSAMINE 3-KINASE"/>
    <property type="match status" value="1"/>
</dbReference>
<dbReference type="Pfam" id="PF03881">
    <property type="entry name" value="Fructosamin_kin"/>
    <property type="match status" value="1"/>
</dbReference>
<dbReference type="STRING" id="1335616.WDC_0932"/>
<dbReference type="GO" id="GO:0016301">
    <property type="term" value="F:kinase activity"/>
    <property type="evidence" value="ECO:0007669"/>
    <property type="project" value="UniProtKB-UniRule"/>
</dbReference>
<proteinExistence type="inferred from homology"/>
<sequence length="282" mass="32404">MSELNQDWLSQLPLTSIERVRSVSGGDINEAYQIITQDQTKYFLKVQPQHPQSYFDHEAAGLRLIGNVITTPEPTAQGQINGDAYLMLNWIDSGNGSQRDLGTAVAAMHQQHHVQFGFDHNHQSGNIIKNNQWQSDWATFYAEQRLDTLAEAAQKNHVWNNWRQAHFAQMRSEFIDYYHGHEVQPSLLHGDLWSGNYMFATNGTPILIDPDVFYGDRELDLAMTTIFGGFSDQFYQAYQSSYPLPAGFEKRLPWYQFYYLCMHLNLFGESYGGAVDRILANY</sequence>
<dbReference type="PATRIC" id="fig|1335616.4.peg.934"/>
<protein>
    <submittedName>
        <fullName evidence="2">Ribulosamine/erythrulosamine 3-kinase potentially involved in protein deglycation</fullName>
    </submittedName>
</protein>
<name>A0A0D1A9Q5_9LACO</name>
<evidence type="ECO:0000256" key="1">
    <source>
        <dbReference type="PIRNR" id="PIRNR006221"/>
    </source>
</evidence>
<accession>A0A0D1A9Q5</accession>
<dbReference type="Gene3D" id="3.90.1200.10">
    <property type="match status" value="1"/>
</dbReference>
<keyword evidence="3" id="KW-1185">Reference proteome</keyword>
<dbReference type="InterPro" id="IPR016477">
    <property type="entry name" value="Fructo-/Ketosamine-3-kinase"/>
</dbReference>
<reference evidence="2 3" key="1">
    <citation type="submission" date="2013-08" db="EMBL/GenBank/DDBJ databases">
        <title>Lactobacillus wasatchii sp. WDC04, a late gas producing bacteria isolated from aged chedder cheese.</title>
        <authorList>
            <person name="Oberg C.J."/>
            <person name="Culumber M."/>
            <person name="McMahon D.J."/>
            <person name="Broadbent J.R."/>
            <person name="Oberg T.S."/>
            <person name="Ortaki F."/>
        </authorList>
    </citation>
    <scope>NUCLEOTIDE SEQUENCE [LARGE SCALE GENOMIC DNA]</scope>
    <source>
        <strain evidence="2 3">WDC04</strain>
    </source>
</reference>
<comment type="caution">
    <text evidence="2">The sequence shown here is derived from an EMBL/GenBank/DDBJ whole genome shotgun (WGS) entry which is preliminary data.</text>
</comment>
<keyword evidence="1 2" id="KW-0418">Kinase</keyword>
<dbReference type="Gene3D" id="3.30.200.20">
    <property type="entry name" value="Phosphorylase Kinase, domain 1"/>
    <property type="match status" value="1"/>
</dbReference>
<dbReference type="InterPro" id="IPR011009">
    <property type="entry name" value="Kinase-like_dom_sf"/>
</dbReference>
<gene>
    <name evidence="2" type="ORF">WDC_0932</name>
</gene>
<dbReference type="OrthoDB" id="5291879at2"/>
<keyword evidence="1" id="KW-0808">Transferase</keyword>
<dbReference type="SUPFAM" id="SSF56112">
    <property type="entry name" value="Protein kinase-like (PK-like)"/>
    <property type="match status" value="1"/>
</dbReference>
<comment type="similarity">
    <text evidence="1">Belongs to the fructosamine kinase family.</text>
</comment>
<dbReference type="AlphaFoldDB" id="A0A0D1A9Q5"/>
<organism evidence="2 3">
    <name type="scientific">Paucilactobacillus wasatchensis</name>
    <dbReference type="NCBI Taxonomy" id="1335616"/>
    <lineage>
        <taxon>Bacteria</taxon>
        <taxon>Bacillati</taxon>
        <taxon>Bacillota</taxon>
        <taxon>Bacilli</taxon>
        <taxon>Lactobacillales</taxon>
        <taxon>Lactobacillaceae</taxon>
        <taxon>Paucilactobacillus</taxon>
    </lineage>
</organism>
<dbReference type="PIRSF" id="PIRSF006221">
    <property type="entry name" value="Ketosamine-3-kinase"/>
    <property type="match status" value="1"/>
</dbReference>
<evidence type="ECO:0000313" key="3">
    <source>
        <dbReference type="Proteomes" id="UP000032279"/>
    </source>
</evidence>
<dbReference type="RefSeq" id="WP_044010683.1">
    <property type="nucleotide sequence ID" value="NZ_AWTT01000018.1"/>
</dbReference>
<dbReference type="PANTHER" id="PTHR12149">
    <property type="entry name" value="FRUCTOSAMINE 3 KINASE-RELATED PROTEIN"/>
    <property type="match status" value="1"/>
</dbReference>
<evidence type="ECO:0000313" key="2">
    <source>
        <dbReference type="EMBL" id="KIS03486.1"/>
    </source>
</evidence>
<dbReference type="Proteomes" id="UP000032279">
    <property type="component" value="Unassembled WGS sequence"/>
</dbReference>
<dbReference type="EMBL" id="AWTT01000018">
    <property type="protein sequence ID" value="KIS03486.1"/>
    <property type="molecule type" value="Genomic_DNA"/>
</dbReference>